<evidence type="ECO:0000313" key="3">
    <source>
        <dbReference type="Proteomes" id="UP000536624"/>
    </source>
</evidence>
<proteinExistence type="predicted"/>
<evidence type="ECO:0000256" key="1">
    <source>
        <dbReference type="SAM" id="MobiDB-lite"/>
    </source>
</evidence>
<dbReference type="InterPro" id="IPR021145">
    <property type="entry name" value="Portal_protein_SPP1_Gp6-like"/>
</dbReference>
<reference evidence="2 3" key="1">
    <citation type="submission" date="2020-02" db="EMBL/GenBank/DDBJ databases">
        <title>Streptomyces malaysiensis DSM14702 (JHCC583434, PFL_A843) Genome sequencing and assembly.</title>
        <authorList>
            <person name="Samborskyy M."/>
        </authorList>
    </citation>
    <scope>NUCLEOTIDE SEQUENCE [LARGE SCALE GENOMIC DNA]</scope>
    <source>
        <strain evidence="2 3">DSM 14702</strain>
    </source>
</reference>
<gene>
    <name evidence="2" type="ORF">SMALB_6135</name>
</gene>
<organism evidence="2 3">
    <name type="scientific">Streptomyces malaysiensis</name>
    <dbReference type="NCBI Taxonomy" id="92644"/>
    <lineage>
        <taxon>Bacteria</taxon>
        <taxon>Bacillati</taxon>
        <taxon>Actinomycetota</taxon>
        <taxon>Actinomycetes</taxon>
        <taxon>Kitasatosporales</taxon>
        <taxon>Streptomycetaceae</taxon>
        <taxon>Streptomyces</taxon>
        <taxon>Streptomyces violaceusniger group</taxon>
    </lineage>
</organism>
<feature type="region of interest" description="Disordered" evidence="1">
    <location>
        <begin position="256"/>
        <end position="324"/>
    </location>
</feature>
<dbReference type="Pfam" id="PF05133">
    <property type="entry name" value="SPP1_portal"/>
    <property type="match status" value="1"/>
</dbReference>
<evidence type="ECO:0000313" key="2">
    <source>
        <dbReference type="EMBL" id="NIY68056.1"/>
    </source>
</evidence>
<dbReference type="EMBL" id="JAALLH010000001">
    <property type="protein sequence ID" value="NIY68056.1"/>
    <property type="molecule type" value="Genomic_DNA"/>
</dbReference>
<dbReference type="Proteomes" id="UP000536624">
    <property type="component" value="Unassembled WGS sequence"/>
</dbReference>
<sequence>MADIVDLIPLNREYNEKATEISDIVNYHAAPVTIITGAKASNLEKGARKIWGGLPKDANVFNLENGVDLNGPLAYLELIKRAMHELTGVPETALGQAQPISNTSGVALSIQFQPLMSRYSLKQINYTIGLKRINELVLRTLFLYEPECRIYDPETQGIRTSDEQPLVIDPRDPEVYDTSVDWPPPLPVDVLVKLNEVQAKLALGLESKRGALRDLGETFVDEKMQEMFDERLAEAKEDGALELIKAQIASTILRTTGLPPTGVESPPPAPASSSSSGGGKPNATGPLPGMPGTGTGTNTESVLSELVTLSKGTKIAQRRNPEND</sequence>
<protein>
    <recommendedName>
        <fullName evidence="4">Portal protein</fullName>
    </recommendedName>
</protein>
<accession>A0A7X5X7H4</accession>
<dbReference type="AlphaFoldDB" id="A0A7X5X7H4"/>
<comment type="caution">
    <text evidence="2">The sequence shown here is derived from an EMBL/GenBank/DDBJ whole genome shotgun (WGS) entry which is preliminary data.</text>
</comment>
<evidence type="ECO:0008006" key="4">
    <source>
        <dbReference type="Google" id="ProtNLM"/>
    </source>
</evidence>
<name>A0A7X5X7H4_STRMQ</name>